<evidence type="ECO:0000256" key="2">
    <source>
        <dbReference type="ARBA" id="ARBA00022692"/>
    </source>
</evidence>
<dbReference type="Proteomes" id="UP001328733">
    <property type="component" value="Unassembled WGS sequence"/>
</dbReference>
<dbReference type="InterPro" id="IPR001750">
    <property type="entry name" value="ND/Mrp_TM"/>
</dbReference>
<evidence type="ECO:0000256" key="1">
    <source>
        <dbReference type="ARBA" id="ARBA00004127"/>
    </source>
</evidence>
<dbReference type="InterPro" id="IPR001516">
    <property type="entry name" value="Proton_antipo_N"/>
</dbReference>
<dbReference type="PANTHER" id="PTHR42829:SF2">
    <property type="entry name" value="NADH-UBIQUINONE OXIDOREDUCTASE CHAIN 5"/>
    <property type="match status" value="1"/>
</dbReference>
<feature type="transmembrane region" description="Helical" evidence="7">
    <location>
        <begin position="256"/>
        <end position="274"/>
    </location>
</feature>
<comment type="caution">
    <text evidence="10">The sequence shown here is derived from an EMBL/GenBank/DDBJ whole genome shotgun (WGS) entry which is preliminary data.</text>
</comment>
<name>A0AAW9QZU6_9CHRO</name>
<evidence type="ECO:0000256" key="5">
    <source>
        <dbReference type="ARBA" id="ARBA00025624"/>
    </source>
</evidence>
<feature type="transmembrane region" description="Helical" evidence="7">
    <location>
        <begin position="12"/>
        <end position="31"/>
    </location>
</feature>
<dbReference type="GO" id="GO:0016020">
    <property type="term" value="C:membrane"/>
    <property type="evidence" value="ECO:0007669"/>
    <property type="project" value="UniProtKB-SubCell"/>
</dbReference>
<dbReference type="Pfam" id="PF00662">
    <property type="entry name" value="Proton_antipo_N"/>
    <property type="match status" value="1"/>
</dbReference>
<dbReference type="GO" id="GO:0015990">
    <property type="term" value="P:electron transport coupled proton transport"/>
    <property type="evidence" value="ECO:0007669"/>
    <property type="project" value="TreeGrafter"/>
</dbReference>
<reference evidence="10 11" key="1">
    <citation type="submission" date="2024-01" db="EMBL/GenBank/DDBJ databases">
        <title>Genomic insights into the taxonomy and metabolism of the cyanobacterium Pannus brasiliensis CCIBt3594.</title>
        <authorList>
            <person name="Machado M."/>
            <person name="Botero N.B."/>
            <person name="Andreote A.P.D."/>
            <person name="Feitosa A.M.T."/>
            <person name="Popin R."/>
            <person name="Sivonen K."/>
            <person name="Fiore M.F."/>
        </authorList>
    </citation>
    <scope>NUCLEOTIDE SEQUENCE [LARGE SCALE GENOMIC DNA]</scope>
    <source>
        <strain evidence="10 11">CCIBt3594</strain>
    </source>
</reference>
<feature type="transmembrane region" description="Helical" evidence="7">
    <location>
        <begin position="122"/>
        <end position="148"/>
    </location>
</feature>
<dbReference type="PANTHER" id="PTHR42829">
    <property type="entry name" value="NADH-UBIQUINONE OXIDOREDUCTASE CHAIN 5"/>
    <property type="match status" value="1"/>
</dbReference>
<dbReference type="Pfam" id="PF00361">
    <property type="entry name" value="Proton_antipo_M"/>
    <property type="match status" value="1"/>
</dbReference>
<dbReference type="Gene3D" id="1.20.5.2700">
    <property type="match status" value="1"/>
</dbReference>
<feature type="transmembrane region" description="Helical" evidence="7">
    <location>
        <begin position="90"/>
        <end position="110"/>
    </location>
</feature>
<evidence type="ECO:0000313" key="10">
    <source>
        <dbReference type="EMBL" id="MEG3439403.1"/>
    </source>
</evidence>
<feature type="transmembrane region" description="Helical" evidence="7">
    <location>
        <begin position="40"/>
        <end position="62"/>
    </location>
</feature>
<feature type="transmembrane region" description="Helical" evidence="7">
    <location>
        <begin position="381"/>
        <end position="401"/>
    </location>
</feature>
<feature type="domain" description="NADH-Ubiquinone oxidoreductase (complex I) chain 5 N-terminal" evidence="9">
    <location>
        <begin position="73"/>
        <end position="123"/>
    </location>
</feature>
<dbReference type="RefSeq" id="WP_332866889.1">
    <property type="nucleotide sequence ID" value="NZ_JBAFSM010000047.1"/>
</dbReference>
<dbReference type="AlphaFoldDB" id="A0AAW9QZU6"/>
<evidence type="ECO:0000256" key="7">
    <source>
        <dbReference type="SAM" id="Phobius"/>
    </source>
</evidence>
<keyword evidence="4 7" id="KW-0472">Membrane</keyword>
<dbReference type="GO" id="GO:0042773">
    <property type="term" value="P:ATP synthesis coupled electron transport"/>
    <property type="evidence" value="ECO:0007669"/>
    <property type="project" value="InterPro"/>
</dbReference>
<feature type="transmembrane region" description="Helical" evidence="7">
    <location>
        <begin position="413"/>
        <end position="431"/>
    </location>
</feature>
<feature type="transmembrane region" description="Helical" evidence="7">
    <location>
        <begin position="318"/>
        <end position="337"/>
    </location>
</feature>
<accession>A0AAW9QZU6</accession>
<evidence type="ECO:0000259" key="9">
    <source>
        <dbReference type="Pfam" id="PF00662"/>
    </source>
</evidence>
<dbReference type="GO" id="GO:0003954">
    <property type="term" value="F:NADH dehydrogenase activity"/>
    <property type="evidence" value="ECO:0007669"/>
    <property type="project" value="TreeGrafter"/>
</dbReference>
<protein>
    <submittedName>
        <fullName evidence="10">NAD(P)H-quinone oxidoreductase subunit F</fullName>
    </submittedName>
</protein>
<organism evidence="10 11">
    <name type="scientific">Pannus brasiliensis CCIBt3594</name>
    <dbReference type="NCBI Taxonomy" id="1427578"/>
    <lineage>
        <taxon>Bacteria</taxon>
        <taxon>Bacillati</taxon>
        <taxon>Cyanobacteriota</taxon>
        <taxon>Cyanophyceae</taxon>
        <taxon>Oscillatoriophycideae</taxon>
        <taxon>Chroococcales</taxon>
        <taxon>Microcystaceae</taxon>
        <taxon>Pannus</taxon>
    </lineage>
</organism>
<gene>
    <name evidence="10" type="ORF">V0288_19910</name>
</gene>
<feature type="transmembrane region" description="Helical" evidence="7">
    <location>
        <begin position="343"/>
        <end position="360"/>
    </location>
</feature>
<evidence type="ECO:0000259" key="8">
    <source>
        <dbReference type="Pfam" id="PF00361"/>
    </source>
</evidence>
<dbReference type="NCBIfam" id="TIGR01960">
    <property type="entry name" value="ndhF3_CO2"/>
    <property type="match status" value="1"/>
</dbReference>
<evidence type="ECO:0000256" key="4">
    <source>
        <dbReference type="ARBA" id="ARBA00023136"/>
    </source>
</evidence>
<feature type="transmembrane region" description="Helical" evidence="7">
    <location>
        <begin position="185"/>
        <end position="203"/>
    </location>
</feature>
<feature type="domain" description="NADH:quinone oxidoreductase/Mrp antiporter transmembrane" evidence="8">
    <location>
        <begin position="139"/>
        <end position="422"/>
    </location>
</feature>
<feature type="transmembrane region" description="Helical" evidence="7">
    <location>
        <begin position="598"/>
        <end position="615"/>
    </location>
</feature>
<evidence type="ECO:0000256" key="6">
    <source>
        <dbReference type="RuleBase" id="RU000320"/>
    </source>
</evidence>
<evidence type="ECO:0000256" key="3">
    <source>
        <dbReference type="ARBA" id="ARBA00022989"/>
    </source>
</evidence>
<dbReference type="NCBIfam" id="NF005633">
    <property type="entry name" value="PRK07390.1"/>
    <property type="match status" value="1"/>
</dbReference>
<feature type="transmembrane region" description="Helical" evidence="7">
    <location>
        <begin position="223"/>
        <end position="244"/>
    </location>
</feature>
<proteinExistence type="predicted"/>
<dbReference type="InterPro" id="IPR010217">
    <property type="entry name" value="NU5C2"/>
</dbReference>
<keyword evidence="11" id="KW-1185">Reference proteome</keyword>
<sequence length="640" mass="69766">MRDLFLYSCWLIPFYGLLGSILTLPWSLGIISRTGPRPAAYVNLFMTVLGLVHGSIAFRQIWQRQTEQLSYHWVTVADLNLSLSIELSPVSLGALEVITLISLLAQIYALGYMEKDWSLARFYGLMGFFEAALGGIALSDSLFLSYALLEMLTVSTYLLVGFWYAQPLVVTAARDAFLTKRVGDIILLMGLVALSSDGAGLSFSQLEVWANTSPLPTLTATLIGLSLIAGPTGKCAQFPLNLWLDEAMEGPNPAGILRNSIVVSAGAYVLIKLQPVFALSPFASDVLIVLGTVTAIGTSLMALSQIDIKRALSHSTSAYLGLVFIAVGLGHVDIALLLLFSHAIAKALLFMSAGSLILTTSNQNITEMGGIWSRMPATTTAFLVGSAGMTALMPMGMFWTMRRWLSGAWEVDWWLLAVLVFVNGLSVLNLTRVFRLVFLGTPQSKTRRTPEVGWPMALPMVGLTLIALLAPIVPIGWNLWLSPTAPLLENESSIARFGLPILLASGVIGVLVGSRMELRRAWARPTGLSLRFLQDLFAYDFYLDRIYQVTVVWMVATLSKVTSWIDRHIVDGAVNLVSLATIFSGNALKYNVSGQSQFYVLTILVGVGFLLWAVLNGQWSDTAVTLRETVTNYWSSLIGS</sequence>
<keyword evidence="3 7" id="KW-1133">Transmembrane helix</keyword>
<feature type="transmembrane region" description="Helical" evidence="7">
    <location>
        <begin position="452"/>
        <end position="477"/>
    </location>
</feature>
<dbReference type="PRINTS" id="PR01434">
    <property type="entry name" value="NADHDHGNASE5"/>
</dbReference>
<evidence type="ECO:0000313" key="11">
    <source>
        <dbReference type="Proteomes" id="UP001328733"/>
    </source>
</evidence>
<dbReference type="EMBL" id="JBAFSM010000047">
    <property type="protein sequence ID" value="MEG3439403.1"/>
    <property type="molecule type" value="Genomic_DNA"/>
</dbReference>
<feature type="transmembrane region" description="Helical" evidence="7">
    <location>
        <begin position="286"/>
        <end position="306"/>
    </location>
</feature>
<dbReference type="GO" id="GO:0008137">
    <property type="term" value="F:NADH dehydrogenase (ubiquinone) activity"/>
    <property type="evidence" value="ECO:0007669"/>
    <property type="project" value="InterPro"/>
</dbReference>
<comment type="subcellular location">
    <subcellularLocation>
        <location evidence="1">Endomembrane system</location>
        <topology evidence="1">Multi-pass membrane protein</topology>
    </subcellularLocation>
    <subcellularLocation>
        <location evidence="6">Membrane</location>
        <topology evidence="6">Multi-pass membrane protein</topology>
    </subcellularLocation>
</comment>
<feature type="transmembrane region" description="Helical" evidence="7">
    <location>
        <begin position="497"/>
        <end position="514"/>
    </location>
</feature>
<keyword evidence="2 6" id="KW-0812">Transmembrane</keyword>
<comment type="function">
    <text evidence="5">NDH-1 shuttles electrons from NAD(P)H, via FMN and iron-sulfur (Fe-S) centers, to quinones in the respiratory chain. The immediate electron acceptor for the enzyme in this species is believed to be plastoquinone. Couples the redox reaction to proton translocation (for every two electrons transferred, four hydrogen ions are translocated across the cytoplasmic membrane), and thus conserves the redox energy in a proton gradient.</text>
</comment>
<dbReference type="InterPro" id="IPR003945">
    <property type="entry name" value="NU5C-like"/>
</dbReference>
<dbReference type="GO" id="GO:0012505">
    <property type="term" value="C:endomembrane system"/>
    <property type="evidence" value="ECO:0007669"/>
    <property type="project" value="UniProtKB-SubCell"/>
</dbReference>